<feature type="region of interest" description="Disordered" evidence="1">
    <location>
        <begin position="98"/>
        <end position="179"/>
    </location>
</feature>
<protein>
    <submittedName>
        <fullName evidence="3">Uncharacterized protein</fullName>
    </submittedName>
</protein>
<feature type="compositionally biased region" description="Basic and acidic residues" evidence="1">
    <location>
        <begin position="15"/>
        <end position="25"/>
    </location>
</feature>
<feature type="compositionally biased region" description="Acidic residues" evidence="1">
    <location>
        <begin position="1"/>
        <end position="14"/>
    </location>
</feature>
<dbReference type="Proteomes" id="UP000887565">
    <property type="component" value="Unplaced"/>
</dbReference>
<dbReference type="WBParaSite" id="nRc.2.0.1.t20483-RA">
    <property type="protein sequence ID" value="nRc.2.0.1.t20483-RA"/>
    <property type="gene ID" value="nRc.2.0.1.g20483"/>
</dbReference>
<feature type="region of interest" description="Disordered" evidence="1">
    <location>
        <begin position="317"/>
        <end position="407"/>
    </location>
</feature>
<evidence type="ECO:0000313" key="2">
    <source>
        <dbReference type="Proteomes" id="UP000887565"/>
    </source>
</evidence>
<proteinExistence type="predicted"/>
<evidence type="ECO:0000313" key="3">
    <source>
        <dbReference type="WBParaSite" id="nRc.2.0.1.t20483-RA"/>
    </source>
</evidence>
<evidence type="ECO:0000256" key="1">
    <source>
        <dbReference type="SAM" id="MobiDB-lite"/>
    </source>
</evidence>
<feature type="compositionally biased region" description="Basic residues" evidence="1">
    <location>
        <begin position="26"/>
        <end position="45"/>
    </location>
</feature>
<feature type="compositionally biased region" description="Basic and acidic residues" evidence="1">
    <location>
        <begin position="46"/>
        <end position="60"/>
    </location>
</feature>
<feature type="compositionally biased region" description="Polar residues" evidence="1">
    <location>
        <begin position="122"/>
        <end position="143"/>
    </location>
</feature>
<dbReference type="AlphaFoldDB" id="A0A915J3S1"/>
<feature type="region of interest" description="Disordered" evidence="1">
    <location>
        <begin position="1"/>
        <end position="66"/>
    </location>
</feature>
<name>A0A915J3S1_ROMCU</name>
<organism evidence="2 3">
    <name type="scientific">Romanomermis culicivorax</name>
    <name type="common">Nematode worm</name>
    <dbReference type="NCBI Taxonomy" id="13658"/>
    <lineage>
        <taxon>Eukaryota</taxon>
        <taxon>Metazoa</taxon>
        <taxon>Ecdysozoa</taxon>
        <taxon>Nematoda</taxon>
        <taxon>Enoplea</taxon>
        <taxon>Dorylaimia</taxon>
        <taxon>Mermithida</taxon>
        <taxon>Mermithoidea</taxon>
        <taxon>Mermithidae</taxon>
        <taxon>Romanomermis</taxon>
    </lineage>
</organism>
<feature type="compositionally biased region" description="Low complexity" evidence="1">
    <location>
        <begin position="153"/>
        <end position="168"/>
    </location>
</feature>
<reference evidence="3" key="1">
    <citation type="submission" date="2022-11" db="UniProtKB">
        <authorList>
            <consortium name="WormBaseParasite"/>
        </authorList>
    </citation>
    <scope>IDENTIFICATION</scope>
</reference>
<feature type="compositionally biased region" description="Basic and acidic residues" evidence="1">
    <location>
        <begin position="358"/>
        <end position="398"/>
    </location>
</feature>
<sequence length="424" mass="45137">MADDDDDEETDPEEEKSSKSLEKQQKVKKTKKKKPKTRAGRKKARLAKEKAAREMEAEVSKKKKQAKTALAFASLATDAVEDSSRVKQPFIRIAPHKTRDVPTTIEKPLVTPKQIHHRSPTVIASPTTFGKTKSPSKQPSATTLDRKVTPTAFGGTTKPVTTVGTTFGSKFPPQTKKELKNGAKKMVSFIQNVDSEAEEVDEAIVSQLGATTQEQSNLPTVSQLGAKKPEATKVGGMMTALEATSSEVLPPVSQLATKMGGNTAATSMGSTTDAPLPTVSQLATKMSQQTTASEGPLPTVSQLGAVKMSGSANILLEGESTSPKLGAKSPTQEEAFGADRDDGIADSTLTASQLAAKTEVKPTQKHPKDFSKKIATKKDHPKGSLREQIDWQGEELHPTRPSLEGAEGDLLEATSGADAVVVVF</sequence>
<accession>A0A915J3S1</accession>
<keyword evidence="2" id="KW-1185">Reference proteome</keyword>